<evidence type="ECO:0000256" key="1">
    <source>
        <dbReference type="ARBA" id="ARBA00022679"/>
    </source>
</evidence>
<evidence type="ECO:0000313" key="4">
    <source>
        <dbReference type="EMBL" id="SET48335.1"/>
    </source>
</evidence>
<reference evidence="5" key="1">
    <citation type="submission" date="2016-10" db="EMBL/GenBank/DDBJ databases">
        <authorList>
            <person name="Varghese N."/>
            <person name="Submissions S."/>
        </authorList>
    </citation>
    <scope>NUCLEOTIDE SEQUENCE [LARGE SCALE GENOMIC DNA]</scope>
    <source>
        <strain evidence="5">CGMCC 1.3566</strain>
    </source>
</reference>
<dbReference type="EMBL" id="FOHJ01000005">
    <property type="protein sequence ID" value="SET48335.1"/>
    <property type="molecule type" value="Genomic_DNA"/>
</dbReference>
<evidence type="ECO:0000313" key="5">
    <source>
        <dbReference type="Proteomes" id="UP000199095"/>
    </source>
</evidence>
<sequence>MTFRMSVDELKEKLDSNYVVIVDVRFELTNPNAGRKAYLKSHIPNAFYLDLNDDLAGKVEEHGGNHPLPDINELTEKLGSIGINHHTTVVVYDQTNDMFSGRLWWLLHYLGHEKVYVLDGGFESWQDKGYEVTDEQPVADKKTFIPKPRKNEVVDIHQVKEKLKDQSAVLIDSRSKDRYLGKTEPLYKKAGHIPGAKNYFYKEVLNEQGMWKEPEELKKHFANLPKDKEIMVSCGSGVSATPNIMALKIAGFQNIKLYPGSFSDWISYEDNPVETKEE</sequence>
<dbReference type="Gene3D" id="3.40.250.10">
    <property type="entry name" value="Rhodanese-like domain"/>
    <property type="match status" value="2"/>
</dbReference>
<dbReference type="PANTHER" id="PTHR11364">
    <property type="entry name" value="THIOSULFATE SULFERTANSFERASE"/>
    <property type="match status" value="1"/>
</dbReference>
<dbReference type="PANTHER" id="PTHR11364:SF27">
    <property type="entry name" value="SULFURTRANSFERASE"/>
    <property type="match status" value="1"/>
</dbReference>
<dbReference type="SMART" id="SM00450">
    <property type="entry name" value="RHOD"/>
    <property type="match status" value="2"/>
</dbReference>
<dbReference type="GO" id="GO:0004792">
    <property type="term" value="F:thiosulfate-cyanide sulfurtransferase activity"/>
    <property type="evidence" value="ECO:0007669"/>
    <property type="project" value="TreeGrafter"/>
</dbReference>
<dbReference type="FunFam" id="3.40.250.10:FF:000035">
    <property type="entry name" value="Thiosulfate sulfurtransferase"/>
    <property type="match status" value="1"/>
</dbReference>
<accession>A0A1I0ESC9</accession>
<protein>
    <submittedName>
        <fullName evidence="4">Thiosulfate/3-mercaptopyruvate sulfurtransferase</fullName>
    </submittedName>
</protein>
<proteinExistence type="predicted"/>
<dbReference type="PROSITE" id="PS50206">
    <property type="entry name" value="RHODANESE_3"/>
    <property type="match status" value="2"/>
</dbReference>
<feature type="domain" description="Rhodanese" evidence="3">
    <location>
        <begin position="19"/>
        <end position="134"/>
    </location>
</feature>
<dbReference type="STRING" id="237682.SAMN05421676_10561"/>
<name>A0A1I0ESC9_9BACI</name>
<dbReference type="Proteomes" id="UP000199095">
    <property type="component" value="Unassembled WGS sequence"/>
</dbReference>
<evidence type="ECO:0000256" key="2">
    <source>
        <dbReference type="ARBA" id="ARBA00022737"/>
    </source>
</evidence>
<dbReference type="InterPro" id="IPR036873">
    <property type="entry name" value="Rhodanese-like_dom_sf"/>
</dbReference>
<dbReference type="InterPro" id="IPR045078">
    <property type="entry name" value="TST/MPST-like"/>
</dbReference>
<dbReference type="CDD" id="cd01448">
    <property type="entry name" value="TST_Repeat_1"/>
    <property type="match status" value="1"/>
</dbReference>
<dbReference type="InterPro" id="IPR001763">
    <property type="entry name" value="Rhodanese-like_dom"/>
</dbReference>
<dbReference type="SUPFAM" id="SSF52821">
    <property type="entry name" value="Rhodanese/Cell cycle control phosphatase"/>
    <property type="match status" value="2"/>
</dbReference>
<gene>
    <name evidence="4" type="ORF">SAMN05421676_10561</name>
</gene>
<organism evidence="4 5">
    <name type="scientific">Salinibacillus kushneri</name>
    <dbReference type="NCBI Taxonomy" id="237682"/>
    <lineage>
        <taxon>Bacteria</taxon>
        <taxon>Bacillati</taxon>
        <taxon>Bacillota</taxon>
        <taxon>Bacilli</taxon>
        <taxon>Bacillales</taxon>
        <taxon>Bacillaceae</taxon>
        <taxon>Salinibacillus</taxon>
    </lineage>
</organism>
<dbReference type="AlphaFoldDB" id="A0A1I0ESC9"/>
<dbReference type="RefSeq" id="WP_245732782.1">
    <property type="nucleotide sequence ID" value="NZ_FOHJ01000005.1"/>
</dbReference>
<keyword evidence="4" id="KW-0670">Pyruvate</keyword>
<keyword evidence="5" id="KW-1185">Reference proteome</keyword>
<evidence type="ECO:0000259" key="3">
    <source>
        <dbReference type="PROSITE" id="PS50206"/>
    </source>
</evidence>
<dbReference type="CDD" id="cd01449">
    <property type="entry name" value="TST_Repeat_2"/>
    <property type="match status" value="1"/>
</dbReference>
<feature type="domain" description="Rhodanese" evidence="3">
    <location>
        <begin position="164"/>
        <end position="274"/>
    </location>
</feature>
<dbReference type="Pfam" id="PF00581">
    <property type="entry name" value="Rhodanese"/>
    <property type="match status" value="2"/>
</dbReference>
<keyword evidence="1 4" id="KW-0808">Transferase</keyword>
<keyword evidence="2" id="KW-0677">Repeat</keyword>